<dbReference type="Pfam" id="PF16212">
    <property type="entry name" value="PhoLip_ATPase_C"/>
    <property type="match status" value="1"/>
</dbReference>
<dbReference type="PANTHER" id="PTHR24092">
    <property type="entry name" value="PROBABLE PHOSPHOLIPID-TRANSPORTING ATPASE"/>
    <property type="match status" value="1"/>
</dbReference>
<feature type="non-terminal residue" evidence="5">
    <location>
        <position position="207"/>
    </location>
</feature>
<evidence type="ECO:0000259" key="4">
    <source>
        <dbReference type="Pfam" id="PF16212"/>
    </source>
</evidence>
<organism evidence="5 6">
    <name type="scientific">Staurois parvus</name>
    <dbReference type="NCBI Taxonomy" id="386267"/>
    <lineage>
        <taxon>Eukaryota</taxon>
        <taxon>Metazoa</taxon>
        <taxon>Chordata</taxon>
        <taxon>Craniata</taxon>
        <taxon>Vertebrata</taxon>
        <taxon>Euteleostomi</taxon>
        <taxon>Amphibia</taxon>
        <taxon>Batrachia</taxon>
        <taxon>Anura</taxon>
        <taxon>Neobatrachia</taxon>
        <taxon>Ranoidea</taxon>
        <taxon>Ranidae</taxon>
        <taxon>Staurois</taxon>
    </lineage>
</organism>
<dbReference type="Proteomes" id="UP001162483">
    <property type="component" value="Unassembled WGS sequence"/>
</dbReference>
<reference evidence="5" key="1">
    <citation type="submission" date="2023-05" db="EMBL/GenBank/DDBJ databases">
        <authorList>
            <person name="Stuckert A."/>
        </authorList>
    </citation>
    <scope>NUCLEOTIDE SEQUENCE</scope>
</reference>
<protein>
    <recommendedName>
        <fullName evidence="4">P-type ATPase C-terminal domain-containing protein</fullName>
    </recommendedName>
</protein>
<comment type="subcellular location">
    <subcellularLocation>
        <location evidence="1">Membrane</location>
        <topology evidence="1">Multi-pass membrane protein</topology>
    </subcellularLocation>
</comment>
<dbReference type="InterPro" id="IPR001757">
    <property type="entry name" value="P_typ_ATPase"/>
</dbReference>
<evidence type="ECO:0000313" key="6">
    <source>
        <dbReference type="Proteomes" id="UP001162483"/>
    </source>
</evidence>
<dbReference type="SUPFAM" id="SSF56784">
    <property type="entry name" value="HAD-like"/>
    <property type="match status" value="1"/>
</dbReference>
<accession>A0ABN9C491</accession>
<dbReference type="InterPro" id="IPR036412">
    <property type="entry name" value="HAD-like_sf"/>
</dbReference>
<dbReference type="InterPro" id="IPR032630">
    <property type="entry name" value="P_typ_ATPase_c"/>
</dbReference>
<dbReference type="PANTHER" id="PTHR24092:SF33">
    <property type="entry name" value="PHOSPHOLIPID-TRANSPORTING ATPASE IH"/>
    <property type="match status" value="1"/>
</dbReference>
<evidence type="ECO:0000256" key="1">
    <source>
        <dbReference type="ARBA" id="ARBA00004141"/>
    </source>
</evidence>
<evidence type="ECO:0000313" key="5">
    <source>
        <dbReference type="EMBL" id="CAI9554834.1"/>
    </source>
</evidence>
<dbReference type="Gene3D" id="3.40.50.1000">
    <property type="entry name" value="HAD superfamily/HAD-like"/>
    <property type="match status" value="1"/>
</dbReference>
<keyword evidence="2" id="KW-0479">Metal-binding</keyword>
<comment type="caution">
    <text evidence="5">The sequence shown here is derived from an EMBL/GenBank/DDBJ whole genome shotgun (WGS) entry which is preliminary data.</text>
</comment>
<gene>
    <name evidence="5" type="ORF">SPARVUS_LOCUS4281673</name>
</gene>
<dbReference type="InterPro" id="IPR023214">
    <property type="entry name" value="HAD_sf"/>
</dbReference>
<evidence type="ECO:0000256" key="3">
    <source>
        <dbReference type="ARBA" id="ARBA00022842"/>
    </source>
</evidence>
<keyword evidence="6" id="KW-1185">Reference proteome</keyword>
<keyword evidence="3" id="KW-0460">Magnesium</keyword>
<evidence type="ECO:0000256" key="2">
    <source>
        <dbReference type="ARBA" id="ARBA00022723"/>
    </source>
</evidence>
<proteinExistence type="predicted"/>
<name>A0ABN9C491_9NEOB</name>
<sequence>MKVWVLTGDKMETAAATCYACKLFRRTTQLLELTTKKIEEQSLHDVLFELSKTVLRHSESLPRDNFSGFSADFQDYGLIIDGAALSLIMKPREDGSSTNYREVFLDICRNCSAVLCCRMAPLQKAQIVKLIKTCREHPITLAIGDGANDVSMILEAHVGIGIIGKEGRQAARNSDYAIPKFKHLKKMLLVHGHFYYVRIAELVQYFF</sequence>
<feature type="domain" description="P-type ATPase C-terminal" evidence="4">
    <location>
        <begin position="171"/>
        <end position="207"/>
    </location>
</feature>
<dbReference type="NCBIfam" id="TIGR01494">
    <property type="entry name" value="ATPase_P-type"/>
    <property type="match status" value="1"/>
</dbReference>
<dbReference type="EMBL" id="CATNWA010007783">
    <property type="protein sequence ID" value="CAI9554834.1"/>
    <property type="molecule type" value="Genomic_DNA"/>
</dbReference>